<dbReference type="AlphaFoldDB" id="A0A844XEA5"/>
<dbReference type="RefSeq" id="WP_160485952.1">
    <property type="nucleotide sequence ID" value="NZ_WUBR01000002.1"/>
</dbReference>
<organism evidence="2 3">
    <name type="scientific">Aurantiacibacter rhizosphaerae</name>
    <dbReference type="NCBI Taxonomy" id="2691582"/>
    <lineage>
        <taxon>Bacteria</taxon>
        <taxon>Pseudomonadati</taxon>
        <taxon>Pseudomonadota</taxon>
        <taxon>Alphaproteobacteria</taxon>
        <taxon>Sphingomonadales</taxon>
        <taxon>Erythrobacteraceae</taxon>
        <taxon>Aurantiacibacter</taxon>
    </lineage>
</organism>
<protein>
    <submittedName>
        <fullName evidence="2">Uncharacterized protein</fullName>
    </submittedName>
</protein>
<reference evidence="2 3" key="2">
    <citation type="submission" date="2020-02" db="EMBL/GenBank/DDBJ databases">
        <title>Erythrobacter dongmakensis sp. nov., isolated from a tidal mudflat.</title>
        <authorList>
            <person name="Kim I.S."/>
        </authorList>
    </citation>
    <scope>NUCLEOTIDE SEQUENCE [LARGE SCALE GENOMIC DNA]</scope>
    <source>
        <strain evidence="2 3">GH3-10</strain>
    </source>
</reference>
<gene>
    <name evidence="2" type="ORF">GRF63_10555</name>
</gene>
<accession>A0A844XEA5</accession>
<comment type="caution">
    <text evidence="2">The sequence shown here is derived from an EMBL/GenBank/DDBJ whole genome shotgun (WGS) entry which is preliminary data.</text>
</comment>
<evidence type="ECO:0000313" key="3">
    <source>
        <dbReference type="Proteomes" id="UP000461409"/>
    </source>
</evidence>
<evidence type="ECO:0000256" key="1">
    <source>
        <dbReference type="SAM" id="MobiDB-lite"/>
    </source>
</evidence>
<dbReference type="Proteomes" id="UP000461409">
    <property type="component" value="Unassembled WGS sequence"/>
</dbReference>
<proteinExistence type="predicted"/>
<evidence type="ECO:0000313" key="2">
    <source>
        <dbReference type="EMBL" id="MWV28346.1"/>
    </source>
</evidence>
<sequence length="100" mass="11370">MNLAQQVKCGFTATYLIYETSFIPDERQERFAETFIRGAAQSAGRKYCPHRQRNCSSRHFIAQSGQADGNDVSPDDQRSISSLSARAFQKRQTSLYARFP</sequence>
<name>A0A844XEA5_9SPHN</name>
<reference evidence="2 3" key="1">
    <citation type="submission" date="2019-12" db="EMBL/GenBank/DDBJ databases">
        <authorList>
            <person name="Lee S.D."/>
        </authorList>
    </citation>
    <scope>NUCLEOTIDE SEQUENCE [LARGE SCALE GENOMIC DNA]</scope>
    <source>
        <strain evidence="2 3">GH3-10</strain>
    </source>
</reference>
<keyword evidence="3" id="KW-1185">Reference proteome</keyword>
<feature type="region of interest" description="Disordered" evidence="1">
    <location>
        <begin position="63"/>
        <end position="85"/>
    </location>
</feature>
<dbReference type="EMBL" id="WUBR01000002">
    <property type="protein sequence ID" value="MWV28346.1"/>
    <property type="molecule type" value="Genomic_DNA"/>
</dbReference>